<dbReference type="AlphaFoldDB" id="A0A7G8PR31"/>
<protein>
    <recommendedName>
        <fullName evidence="2">Curli production assembly/transport component CsgE</fullName>
    </recommendedName>
</protein>
<evidence type="ECO:0000256" key="1">
    <source>
        <dbReference type="ARBA" id="ARBA00003989"/>
    </source>
</evidence>
<dbReference type="KEGG" id="alti:ALE3EI_0207"/>
<organism evidence="4 5">
    <name type="scientific">Constantimarinum furrinae</name>
    <dbReference type="NCBI Taxonomy" id="2562285"/>
    <lineage>
        <taxon>Bacteria</taxon>
        <taxon>Pseudomonadati</taxon>
        <taxon>Bacteroidota</taxon>
        <taxon>Flavobacteriia</taxon>
        <taxon>Flavobacteriales</taxon>
        <taxon>Flavobacteriaceae</taxon>
        <taxon>Altibacter/Constantimarinum group</taxon>
        <taxon>Constantimarinum</taxon>
    </lineage>
</organism>
<gene>
    <name evidence="4" type="ORF">ALE3EI_0207</name>
</gene>
<accession>A0A7G8PR31</accession>
<dbReference type="Gene3D" id="2.60.40.2420">
    <property type="match status" value="1"/>
</dbReference>
<dbReference type="InterPro" id="IPR018900">
    <property type="entry name" value="Curli_CsgE"/>
</dbReference>
<evidence type="ECO:0000313" key="5">
    <source>
        <dbReference type="Proteomes" id="UP000515514"/>
    </source>
</evidence>
<evidence type="ECO:0000256" key="2">
    <source>
        <dbReference type="ARBA" id="ARBA00014024"/>
    </source>
</evidence>
<sequence length="249" mass="28401">MCLLLTTHIGYSQIYNTEIEAKINMESNTEFISITGSAFNKTEFSQSVRYVLSVIKNDPQSSNRSKNDQSGRIVLDAGQKSNLSSTTINAGDTDRIIILLLIYDLENNLKGKDRIVINGTEADNKEQALKEEKELNLSPDAQHDNSDGVFLRGIVLEETKTKPGRDFFKEFSSLYQNNNLNGREVVTVKEELALANNTKIQILVANEVIFEFFVRPQTDFLKQAATESIRRVFLHFKYLEESKDYVRRF</sequence>
<keyword evidence="3" id="KW-0732">Signal</keyword>
<comment type="function">
    <text evidence="1">May be involved in the biogenesis of curli organelles.</text>
</comment>
<proteinExistence type="predicted"/>
<name>A0A7G8PR31_9FLAO</name>
<reference evidence="4 5" key="1">
    <citation type="submission" date="2020-04" db="EMBL/GenBank/DDBJ databases">
        <title>Genome sequence of Altibacter aquimarinus strain ALE3EI.</title>
        <authorList>
            <person name="Oh H.-M."/>
            <person name="Jang D."/>
        </authorList>
    </citation>
    <scope>NUCLEOTIDE SEQUENCE [LARGE SCALE GENOMIC DNA]</scope>
    <source>
        <strain evidence="4 5">ALE3EI</strain>
    </source>
</reference>
<keyword evidence="5" id="KW-1185">Reference proteome</keyword>
<evidence type="ECO:0000256" key="3">
    <source>
        <dbReference type="ARBA" id="ARBA00022729"/>
    </source>
</evidence>
<evidence type="ECO:0000313" key="4">
    <source>
        <dbReference type="EMBL" id="QNJ96797.1"/>
    </source>
</evidence>
<dbReference type="Proteomes" id="UP000515514">
    <property type="component" value="Chromosome"/>
</dbReference>
<dbReference type="Pfam" id="PF10627">
    <property type="entry name" value="CsgE"/>
    <property type="match status" value="1"/>
</dbReference>
<dbReference type="RefSeq" id="WP_186989968.1">
    <property type="nucleotide sequence ID" value="NZ_CP052909.1"/>
</dbReference>
<dbReference type="InterPro" id="IPR053722">
    <property type="entry name" value="Curli_assembly_CsgC/AgfC"/>
</dbReference>
<dbReference type="EMBL" id="CP052909">
    <property type="protein sequence ID" value="QNJ96797.1"/>
    <property type="molecule type" value="Genomic_DNA"/>
</dbReference>